<dbReference type="Proteomes" id="UP001162060">
    <property type="component" value="Unassembled WGS sequence"/>
</dbReference>
<comment type="caution">
    <text evidence="1">The sequence shown here is derived from an EMBL/GenBank/DDBJ whole genome shotgun (WGS) entry which is preliminary data.</text>
</comment>
<name>A0AAV1V4Z9_9STRA</name>
<protein>
    <submittedName>
        <fullName evidence="1">Uncharacterized protein</fullName>
    </submittedName>
</protein>
<gene>
    <name evidence="1" type="ORF">PM001_LOCUS25664</name>
</gene>
<dbReference type="AlphaFoldDB" id="A0AAV1V4Z9"/>
<evidence type="ECO:0000313" key="1">
    <source>
        <dbReference type="EMBL" id="CAK7940514.1"/>
    </source>
</evidence>
<sequence length="154" mass="17634">MPVIIYRVCVHIEMDTPKRIVAERDFSNIRLLANCYVLRLIVVSTLKIQLDYLLPQEHKDDDDNHSKLLLPRNQLGCPFHALGSALVVRSPGNGCHDDELFFLRAHDEELAFQVVTRMTTSIECLFSTHKVTTYDSNLAKRMAWDFFIGKMAGV</sequence>
<proteinExistence type="predicted"/>
<reference evidence="1" key="1">
    <citation type="submission" date="2024-01" db="EMBL/GenBank/DDBJ databases">
        <authorList>
            <person name="Webb A."/>
        </authorList>
    </citation>
    <scope>NUCLEOTIDE SEQUENCE</scope>
    <source>
        <strain evidence="1">Pm1</strain>
    </source>
</reference>
<evidence type="ECO:0000313" key="2">
    <source>
        <dbReference type="Proteomes" id="UP001162060"/>
    </source>
</evidence>
<dbReference type="EMBL" id="CAKLBY020000258">
    <property type="protein sequence ID" value="CAK7940514.1"/>
    <property type="molecule type" value="Genomic_DNA"/>
</dbReference>
<organism evidence="1 2">
    <name type="scientific">Peronospora matthiolae</name>
    <dbReference type="NCBI Taxonomy" id="2874970"/>
    <lineage>
        <taxon>Eukaryota</taxon>
        <taxon>Sar</taxon>
        <taxon>Stramenopiles</taxon>
        <taxon>Oomycota</taxon>
        <taxon>Peronosporomycetes</taxon>
        <taxon>Peronosporales</taxon>
        <taxon>Peronosporaceae</taxon>
        <taxon>Peronospora</taxon>
    </lineage>
</organism>
<accession>A0AAV1V4Z9</accession>